<feature type="transmembrane region" description="Helical" evidence="9">
    <location>
        <begin position="234"/>
        <end position="252"/>
    </location>
</feature>
<keyword evidence="3 9" id="KW-0812">Transmembrane</keyword>
<dbReference type="GO" id="GO:0034204">
    <property type="term" value="P:lipid translocation"/>
    <property type="evidence" value="ECO:0007669"/>
    <property type="project" value="TreeGrafter"/>
</dbReference>
<feature type="region of interest" description="Disordered" evidence="8">
    <location>
        <begin position="1087"/>
        <end position="1113"/>
    </location>
</feature>
<keyword evidence="11" id="KW-1185">Reference proteome</keyword>
<keyword evidence="6 9" id="KW-1133">Transmembrane helix</keyword>
<feature type="transmembrane region" description="Helical" evidence="9">
    <location>
        <begin position="87"/>
        <end position="108"/>
    </location>
</feature>
<feature type="transmembrane region" description="Helical" evidence="9">
    <location>
        <begin position="428"/>
        <end position="451"/>
    </location>
</feature>
<feature type="region of interest" description="Disordered" evidence="8">
    <location>
        <begin position="655"/>
        <end position="691"/>
    </location>
</feature>
<comment type="subcellular location">
    <subcellularLocation>
        <location evidence="1">Cell membrane</location>
        <topology evidence="1">Multi-pass membrane protein</topology>
    </subcellularLocation>
</comment>
<dbReference type="GO" id="GO:0009252">
    <property type="term" value="P:peptidoglycan biosynthetic process"/>
    <property type="evidence" value="ECO:0007669"/>
    <property type="project" value="UniProtKB-KW"/>
</dbReference>
<sequence length="1369" mass="143788">MSSSLGRNSLIMASGTAASRVTGQIRTILLAAALGTTGLAANAYQAGSMIPQALFTLVSGGIFNAVLVPQIVRALEQEDAEDRLNKLITLAVSLLAGVTLLMAVATPLLTRLYVSADDPDLTALTNAFTLWCMPQIFFYGLYTVIGQILAAKDRFGMYAWSSVGANVISCAGFTMFLVLFGRASEQPLDFWTADRLLLTAGTWTLGVAFQALILFVPLTRCGIRYRPKFGVDGIGLRSMGAVAGWSLGIVVIDQLANIVTTRIATSAPARAEALLGLPKVDVAGNATYQNAFTLYMLPYSLIAVSVATALFPRISRAIADGRIGEAREALSASLRNVGVLMMFFSVAFVVMPTPIILALLPSVSVHEAALIAAPLTLLGLGLPITSMYLIIQRTFYAFEDGRTPFLFMVLFNAIFVVMILAGEATLMPTTWVTLIGLAASLGHLVAFPFLIPPLRRRFDGSFDGRRIAGSLARALVAAVVAAIGGLLMRVPAYALVGADLVPAGALDRPDDGRTAAGGFPSVGPDAAMMNWPQAIGVCVILTIVITVLYVSALWVLRSRELMDVVAMVSSRLGRRTPAAEGAAADAVPSTSASSSETASATPDDAATDDDATIAMPVRTAAEAAASAADTVPVAPNDPDATIMLDAIPAVGQAAARPAVTASQPPFHPSTEEVPSTTPTVRMSPESSQQSLHYGVRMKPRLGDTIINRYTLVSPLREEPGLQAWRASDRVLTRDCQLFLVTDRKAIPAVNAVASTVSLMADRRFTPVLGLHQAEDVLVLVTAEDAGLSLTDYLQGRTGRVLSYEAIRAIVGETLDAVQLLLARGVEHPALGTDTIRVSAAGIQIADLPVASMLAPVALDASSRAGTGETRSIRQLSALLYALLTHTPSRTGDDASYDIAALPADTPEEFRLICRRGLGLAATPMSSLAEVDALLGAWTPLNKLNERDIALPSVAGRGSVAAVTLLPTDPQDVIDVPASIVNSTPMPSLALATPRFSSALDSEDVMDVTPLKGDLFSGFNDTQATSSINRSTLGLDVSQVRHDEGAATTASPRGDAGMYVASAASPAAGAYAAADGMATSVIPTGATGAAGTAGAAATPSSAPADDQGAGERTQVIPPIQPGQMPSFAPDATGAKAAGADVKTPYVVRAYRNEEEDFSDQTLFANLPTKIITVIVGLLVVVAAGFGAVYALNLSTAPNIGGADASDPWSTENLDDVPFGASDNASASKDDDKDKQDDAAKDDQTDDQSKDDDKDKDENYENNTPLTITSQDFVENPGGQSGYAYHLHLDQKQKVYRLSITIRSSGGHGYLRTDTTGDPTQGTQVADFTFDESGTTEVKFDKVTETQDVIVWVPLDSLPGNQFYIDKVQLF</sequence>
<feature type="transmembrane region" description="Helical" evidence="9">
    <location>
        <begin position="1169"/>
        <end position="1190"/>
    </location>
</feature>
<feature type="transmembrane region" description="Helical" evidence="9">
    <location>
        <begin position="200"/>
        <end position="222"/>
    </location>
</feature>
<dbReference type="InterPro" id="IPR004268">
    <property type="entry name" value="MurJ"/>
</dbReference>
<feature type="transmembrane region" description="Helical" evidence="9">
    <location>
        <begin position="403"/>
        <end position="422"/>
    </location>
</feature>
<feature type="region of interest" description="Disordered" evidence="8">
    <location>
        <begin position="1205"/>
        <end position="1273"/>
    </location>
</feature>
<dbReference type="EMBL" id="QXGK01000005">
    <property type="protein sequence ID" value="RSX57452.1"/>
    <property type="molecule type" value="Genomic_DNA"/>
</dbReference>
<comment type="caution">
    <text evidence="10">The sequence shown here is derived from an EMBL/GenBank/DDBJ whole genome shotgun (WGS) entry which is preliminary data.</text>
</comment>
<dbReference type="GO" id="GO:0005886">
    <property type="term" value="C:plasma membrane"/>
    <property type="evidence" value="ECO:0007669"/>
    <property type="project" value="UniProtKB-SubCell"/>
</dbReference>
<evidence type="ECO:0000256" key="1">
    <source>
        <dbReference type="ARBA" id="ARBA00004651"/>
    </source>
</evidence>
<dbReference type="Proteomes" id="UP000287470">
    <property type="component" value="Unassembled WGS sequence"/>
</dbReference>
<dbReference type="PANTHER" id="PTHR47019">
    <property type="entry name" value="LIPID II FLIPPASE MURJ"/>
    <property type="match status" value="1"/>
</dbReference>
<protein>
    <submittedName>
        <fullName evidence="10">MviN-like protein</fullName>
    </submittedName>
</protein>
<evidence type="ECO:0000256" key="3">
    <source>
        <dbReference type="ARBA" id="ARBA00022692"/>
    </source>
</evidence>
<evidence type="ECO:0000256" key="6">
    <source>
        <dbReference type="ARBA" id="ARBA00022989"/>
    </source>
</evidence>
<dbReference type="GO" id="GO:0008360">
    <property type="term" value="P:regulation of cell shape"/>
    <property type="evidence" value="ECO:0007669"/>
    <property type="project" value="UniProtKB-KW"/>
</dbReference>
<organism evidence="10 11">
    <name type="scientific">Bifidobacterium samirii</name>
    <dbReference type="NCBI Taxonomy" id="2306974"/>
    <lineage>
        <taxon>Bacteria</taxon>
        <taxon>Bacillati</taxon>
        <taxon>Actinomycetota</taxon>
        <taxon>Actinomycetes</taxon>
        <taxon>Bifidobacteriales</taxon>
        <taxon>Bifidobacteriaceae</taxon>
        <taxon>Bifidobacterium</taxon>
    </lineage>
</organism>
<feature type="transmembrane region" description="Helical" evidence="9">
    <location>
        <begin position="128"/>
        <end position="150"/>
    </location>
</feature>
<feature type="compositionally biased region" description="Basic and acidic residues" evidence="8">
    <location>
        <begin position="1226"/>
        <end position="1257"/>
    </location>
</feature>
<proteinExistence type="predicted"/>
<feature type="transmembrane region" description="Helical" evidence="9">
    <location>
        <begin position="471"/>
        <end position="490"/>
    </location>
</feature>
<name>A0A430FVD7_9BIFI</name>
<evidence type="ECO:0000313" key="10">
    <source>
        <dbReference type="EMBL" id="RSX57452.1"/>
    </source>
</evidence>
<keyword evidence="4" id="KW-0133">Cell shape</keyword>
<evidence type="ECO:0000256" key="5">
    <source>
        <dbReference type="ARBA" id="ARBA00022984"/>
    </source>
</evidence>
<accession>A0A430FVD7</accession>
<feature type="transmembrane region" description="Helical" evidence="9">
    <location>
        <begin position="53"/>
        <end position="75"/>
    </location>
</feature>
<feature type="transmembrane region" description="Helical" evidence="9">
    <location>
        <begin position="369"/>
        <end position="391"/>
    </location>
</feature>
<dbReference type="GO" id="GO:0015648">
    <property type="term" value="F:lipid-linked peptidoglycan transporter activity"/>
    <property type="evidence" value="ECO:0007669"/>
    <property type="project" value="TreeGrafter"/>
</dbReference>
<keyword evidence="5" id="KW-0573">Peptidoglycan synthesis</keyword>
<feature type="transmembrane region" description="Helical" evidence="9">
    <location>
        <begin position="157"/>
        <end position="180"/>
    </location>
</feature>
<evidence type="ECO:0000256" key="9">
    <source>
        <dbReference type="SAM" id="Phobius"/>
    </source>
</evidence>
<feature type="compositionally biased region" description="Polar residues" evidence="8">
    <location>
        <begin position="1259"/>
        <end position="1271"/>
    </location>
</feature>
<dbReference type="PANTHER" id="PTHR47019:SF1">
    <property type="entry name" value="LIPID II FLIPPASE MURJ"/>
    <property type="match status" value="1"/>
</dbReference>
<feature type="transmembrane region" description="Helical" evidence="9">
    <location>
        <begin position="534"/>
        <end position="556"/>
    </location>
</feature>
<evidence type="ECO:0000256" key="4">
    <source>
        <dbReference type="ARBA" id="ARBA00022960"/>
    </source>
</evidence>
<evidence type="ECO:0000256" key="7">
    <source>
        <dbReference type="ARBA" id="ARBA00023136"/>
    </source>
</evidence>
<dbReference type="Gene3D" id="1.10.510.10">
    <property type="entry name" value="Transferase(Phosphotransferase) domain 1"/>
    <property type="match status" value="1"/>
</dbReference>
<feature type="compositionally biased region" description="Low complexity" evidence="8">
    <location>
        <begin position="1087"/>
        <end position="1103"/>
    </location>
</feature>
<feature type="transmembrane region" description="Helical" evidence="9">
    <location>
        <begin position="292"/>
        <end position="311"/>
    </location>
</feature>
<dbReference type="InterPro" id="IPR051050">
    <property type="entry name" value="Lipid_II_flippase_MurJ/MviN"/>
</dbReference>
<feature type="compositionally biased region" description="Low complexity" evidence="8">
    <location>
        <begin position="578"/>
        <end position="604"/>
    </location>
</feature>
<evidence type="ECO:0000256" key="8">
    <source>
        <dbReference type="SAM" id="MobiDB-lite"/>
    </source>
</evidence>
<dbReference type="RefSeq" id="WP_206430917.1">
    <property type="nucleotide sequence ID" value="NZ_QXGK01000005.1"/>
</dbReference>
<dbReference type="Pfam" id="PF03023">
    <property type="entry name" value="MurJ"/>
    <property type="match status" value="1"/>
</dbReference>
<evidence type="ECO:0000313" key="11">
    <source>
        <dbReference type="Proteomes" id="UP000287470"/>
    </source>
</evidence>
<gene>
    <name evidence="10" type="ORF">D2E24_0750</name>
</gene>
<keyword evidence="7 9" id="KW-0472">Membrane</keyword>
<keyword evidence="2" id="KW-1003">Cell membrane</keyword>
<feature type="region of interest" description="Disordered" evidence="8">
    <location>
        <begin position="577"/>
        <end position="610"/>
    </location>
</feature>
<feature type="compositionally biased region" description="Low complexity" evidence="8">
    <location>
        <begin position="671"/>
        <end position="680"/>
    </location>
</feature>
<reference evidence="10 11" key="1">
    <citation type="submission" date="2018-09" db="EMBL/GenBank/DDBJ databases">
        <title>Characterization of the phylogenetic diversity of five novel species belonging to the genus Bifidobacterium.</title>
        <authorList>
            <person name="Lugli G.A."/>
            <person name="Duranti S."/>
            <person name="Milani C."/>
        </authorList>
    </citation>
    <scope>NUCLEOTIDE SEQUENCE [LARGE SCALE GENOMIC DNA]</scope>
    <source>
        <strain evidence="10 11">2033B</strain>
    </source>
</reference>
<dbReference type="CDD" id="cd13123">
    <property type="entry name" value="MATE_MurJ_like"/>
    <property type="match status" value="1"/>
</dbReference>
<evidence type="ECO:0000256" key="2">
    <source>
        <dbReference type="ARBA" id="ARBA00022475"/>
    </source>
</evidence>
<feature type="transmembrane region" description="Helical" evidence="9">
    <location>
        <begin position="332"/>
        <end position="357"/>
    </location>
</feature>